<protein>
    <submittedName>
        <fullName evidence="2">Uncharacterized protein</fullName>
    </submittedName>
</protein>
<feature type="transmembrane region" description="Helical" evidence="1">
    <location>
        <begin position="35"/>
        <end position="56"/>
    </location>
</feature>
<evidence type="ECO:0000313" key="2">
    <source>
        <dbReference type="EMBL" id="MDT0278410.1"/>
    </source>
</evidence>
<proteinExistence type="predicted"/>
<keyword evidence="1" id="KW-0812">Transmembrane</keyword>
<keyword evidence="1" id="KW-1133">Transmembrane helix</keyword>
<keyword evidence="3" id="KW-1185">Reference proteome</keyword>
<name>A0ABU2KDY4_9ACTN</name>
<reference evidence="3" key="1">
    <citation type="submission" date="2023-07" db="EMBL/GenBank/DDBJ databases">
        <title>30 novel species of actinomycetes from the DSMZ collection.</title>
        <authorList>
            <person name="Nouioui I."/>
        </authorList>
    </citation>
    <scope>NUCLEOTIDE SEQUENCE [LARGE SCALE GENOMIC DNA]</scope>
    <source>
        <strain evidence="3">DSM 46792</strain>
    </source>
</reference>
<keyword evidence="1" id="KW-0472">Membrane</keyword>
<dbReference type="RefSeq" id="WP_311347206.1">
    <property type="nucleotide sequence ID" value="NZ_JAVREI010000027.1"/>
</dbReference>
<accession>A0ABU2KDY4</accession>
<evidence type="ECO:0000256" key="1">
    <source>
        <dbReference type="SAM" id="Phobius"/>
    </source>
</evidence>
<dbReference type="EMBL" id="JAVREI010000027">
    <property type="protein sequence ID" value="MDT0278410.1"/>
    <property type="molecule type" value="Genomic_DNA"/>
</dbReference>
<evidence type="ECO:0000313" key="3">
    <source>
        <dbReference type="Proteomes" id="UP001183222"/>
    </source>
</evidence>
<sequence>MTRKAGAPWLLVLLLLWAIGSFGGAVVVLLGTDQLGTIVIVAFAVLVVGPAVEWMLTSRAHRDRERAVRTALWEHMDPGSELRASVDEAARLTVNTSVRTRCLLGLSFTALAAACLGVMPSQVVQPGDGWQLPDR</sequence>
<gene>
    <name evidence="2" type="ORF">RM425_21115</name>
</gene>
<dbReference type="Proteomes" id="UP001183222">
    <property type="component" value="Unassembled WGS sequence"/>
</dbReference>
<organism evidence="2 3">
    <name type="scientific">Blastococcus goldschmidtiae</name>
    <dbReference type="NCBI Taxonomy" id="3075546"/>
    <lineage>
        <taxon>Bacteria</taxon>
        <taxon>Bacillati</taxon>
        <taxon>Actinomycetota</taxon>
        <taxon>Actinomycetes</taxon>
        <taxon>Geodermatophilales</taxon>
        <taxon>Geodermatophilaceae</taxon>
        <taxon>Blastococcus</taxon>
    </lineage>
</organism>
<comment type="caution">
    <text evidence="2">The sequence shown here is derived from an EMBL/GenBank/DDBJ whole genome shotgun (WGS) entry which is preliminary data.</text>
</comment>